<evidence type="ECO:0000256" key="8">
    <source>
        <dbReference type="ARBA" id="ARBA00022840"/>
    </source>
</evidence>
<dbReference type="InterPro" id="IPR005467">
    <property type="entry name" value="His_kinase_dom"/>
</dbReference>
<sequence>MKKGNSIAKLACIHAKAVSPALLVKPDTSHKQRTGYSSVMDYAEQVLHQYIGNISHEFLSPLSSIQGYAQMLQQDHLKKEERKRYATIISNEVQQLSALSRHILLLSYVQHKPEALNRQVYPIKQQLRQVLQLLEWQMTSKELTVLLNANDQAVVYADQVLMHQVWVNLLTNSIKHEKNGGSISIDVEMVEKQCVVTISDEGEGIEEKQRLFERYYRGAQAKNEAYSGNFGLGLAIVESIITMHEGSIKLNGHKDRGTTVTVALRSHKL</sequence>
<gene>
    <name evidence="11" type="ORF">ACFP56_08155</name>
</gene>
<dbReference type="PRINTS" id="PR00344">
    <property type="entry name" value="BCTRLSENSOR"/>
</dbReference>
<accession>A0ABW1V498</accession>
<evidence type="ECO:0000313" key="11">
    <source>
        <dbReference type="EMBL" id="MFC6332597.1"/>
    </source>
</evidence>
<keyword evidence="4" id="KW-0597">Phosphoprotein</keyword>
<keyword evidence="5" id="KW-0808">Transferase</keyword>
<dbReference type="CDD" id="cd00082">
    <property type="entry name" value="HisKA"/>
    <property type="match status" value="1"/>
</dbReference>
<evidence type="ECO:0000256" key="7">
    <source>
        <dbReference type="ARBA" id="ARBA00022777"/>
    </source>
</evidence>
<evidence type="ECO:0000256" key="1">
    <source>
        <dbReference type="ARBA" id="ARBA00000085"/>
    </source>
</evidence>
<proteinExistence type="predicted"/>
<protein>
    <recommendedName>
        <fullName evidence="3">histidine kinase</fullName>
        <ecNumber evidence="3">2.7.13.3</ecNumber>
    </recommendedName>
</protein>
<organism evidence="11 12">
    <name type="scientific">Paenibacillus septentrionalis</name>
    <dbReference type="NCBI Taxonomy" id="429342"/>
    <lineage>
        <taxon>Bacteria</taxon>
        <taxon>Bacillati</taxon>
        <taxon>Bacillota</taxon>
        <taxon>Bacilli</taxon>
        <taxon>Bacillales</taxon>
        <taxon>Paenibacillaceae</taxon>
        <taxon>Paenibacillus</taxon>
    </lineage>
</organism>
<evidence type="ECO:0000256" key="6">
    <source>
        <dbReference type="ARBA" id="ARBA00022741"/>
    </source>
</evidence>
<dbReference type="Gene3D" id="3.30.565.10">
    <property type="entry name" value="Histidine kinase-like ATPase, C-terminal domain"/>
    <property type="match status" value="1"/>
</dbReference>
<dbReference type="SUPFAM" id="SSF55874">
    <property type="entry name" value="ATPase domain of HSP90 chaperone/DNA topoisomerase II/histidine kinase"/>
    <property type="match status" value="1"/>
</dbReference>
<dbReference type="InterPro" id="IPR004358">
    <property type="entry name" value="Sig_transdc_His_kin-like_C"/>
</dbReference>
<keyword evidence="12" id="KW-1185">Reference proteome</keyword>
<dbReference type="EC" id="2.7.13.3" evidence="3"/>
<dbReference type="Pfam" id="PF00512">
    <property type="entry name" value="HisKA"/>
    <property type="match status" value="1"/>
</dbReference>
<dbReference type="EMBL" id="JBHSTE010000002">
    <property type="protein sequence ID" value="MFC6332597.1"/>
    <property type="molecule type" value="Genomic_DNA"/>
</dbReference>
<reference evidence="12" key="1">
    <citation type="journal article" date="2019" name="Int. J. Syst. Evol. Microbiol.">
        <title>The Global Catalogue of Microorganisms (GCM) 10K type strain sequencing project: providing services to taxonomists for standard genome sequencing and annotation.</title>
        <authorList>
            <consortium name="The Broad Institute Genomics Platform"/>
            <consortium name="The Broad Institute Genome Sequencing Center for Infectious Disease"/>
            <person name="Wu L."/>
            <person name="Ma J."/>
        </authorList>
    </citation>
    <scope>NUCLEOTIDE SEQUENCE [LARGE SCALE GENOMIC DNA]</scope>
    <source>
        <strain evidence="12">PCU 280</strain>
    </source>
</reference>
<dbReference type="SMART" id="SM00388">
    <property type="entry name" value="HisKA"/>
    <property type="match status" value="1"/>
</dbReference>
<dbReference type="PROSITE" id="PS50109">
    <property type="entry name" value="HIS_KIN"/>
    <property type="match status" value="1"/>
</dbReference>
<dbReference type="Pfam" id="PF02518">
    <property type="entry name" value="HATPase_c"/>
    <property type="match status" value="1"/>
</dbReference>
<dbReference type="PANTHER" id="PTHR42878">
    <property type="entry name" value="TWO-COMPONENT HISTIDINE KINASE"/>
    <property type="match status" value="1"/>
</dbReference>
<keyword evidence="7 11" id="KW-0418">Kinase</keyword>
<keyword evidence="6" id="KW-0547">Nucleotide-binding</keyword>
<feature type="domain" description="Histidine kinase" evidence="10">
    <location>
        <begin position="53"/>
        <end position="268"/>
    </location>
</feature>
<comment type="catalytic activity">
    <reaction evidence="1">
        <text>ATP + protein L-histidine = ADP + protein N-phospho-L-histidine.</text>
        <dbReference type="EC" id="2.7.13.3"/>
    </reaction>
</comment>
<dbReference type="RefSeq" id="WP_379233127.1">
    <property type="nucleotide sequence ID" value="NZ_JBHSTE010000002.1"/>
</dbReference>
<keyword evidence="9" id="KW-0902">Two-component regulatory system</keyword>
<evidence type="ECO:0000256" key="9">
    <source>
        <dbReference type="ARBA" id="ARBA00023012"/>
    </source>
</evidence>
<evidence type="ECO:0000313" key="12">
    <source>
        <dbReference type="Proteomes" id="UP001596233"/>
    </source>
</evidence>
<dbReference type="Proteomes" id="UP001596233">
    <property type="component" value="Unassembled WGS sequence"/>
</dbReference>
<dbReference type="InterPro" id="IPR003661">
    <property type="entry name" value="HisK_dim/P_dom"/>
</dbReference>
<evidence type="ECO:0000256" key="5">
    <source>
        <dbReference type="ARBA" id="ARBA00022679"/>
    </source>
</evidence>
<comment type="caution">
    <text evidence="11">The sequence shown here is derived from an EMBL/GenBank/DDBJ whole genome shotgun (WGS) entry which is preliminary data.</text>
</comment>
<comment type="subcellular location">
    <subcellularLocation>
        <location evidence="2">Membrane</location>
    </subcellularLocation>
</comment>
<dbReference type="InterPro" id="IPR036097">
    <property type="entry name" value="HisK_dim/P_sf"/>
</dbReference>
<evidence type="ECO:0000259" key="10">
    <source>
        <dbReference type="PROSITE" id="PS50109"/>
    </source>
</evidence>
<dbReference type="SUPFAM" id="SSF47384">
    <property type="entry name" value="Homodimeric domain of signal transducing histidine kinase"/>
    <property type="match status" value="1"/>
</dbReference>
<dbReference type="InterPro" id="IPR050351">
    <property type="entry name" value="BphY/WalK/GraS-like"/>
</dbReference>
<dbReference type="InterPro" id="IPR036890">
    <property type="entry name" value="HATPase_C_sf"/>
</dbReference>
<dbReference type="GO" id="GO:0016301">
    <property type="term" value="F:kinase activity"/>
    <property type="evidence" value="ECO:0007669"/>
    <property type="project" value="UniProtKB-KW"/>
</dbReference>
<evidence type="ECO:0000256" key="2">
    <source>
        <dbReference type="ARBA" id="ARBA00004370"/>
    </source>
</evidence>
<name>A0ABW1V498_9BACL</name>
<dbReference type="Gene3D" id="1.10.287.130">
    <property type="match status" value="1"/>
</dbReference>
<keyword evidence="8" id="KW-0067">ATP-binding</keyword>
<evidence type="ECO:0000256" key="3">
    <source>
        <dbReference type="ARBA" id="ARBA00012438"/>
    </source>
</evidence>
<dbReference type="PANTHER" id="PTHR42878:SF7">
    <property type="entry name" value="SENSOR HISTIDINE KINASE GLRK"/>
    <property type="match status" value="1"/>
</dbReference>
<dbReference type="SMART" id="SM00387">
    <property type="entry name" value="HATPase_c"/>
    <property type="match status" value="1"/>
</dbReference>
<dbReference type="InterPro" id="IPR003594">
    <property type="entry name" value="HATPase_dom"/>
</dbReference>
<evidence type="ECO:0000256" key="4">
    <source>
        <dbReference type="ARBA" id="ARBA00022553"/>
    </source>
</evidence>